<name>A0AAE0YYM8_9GAST</name>
<proteinExistence type="predicted"/>
<gene>
    <name evidence="1" type="ORF">RRG08_062604</name>
</gene>
<organism evidence="1 2">
    <name type="scientific">Elysia crispata</name>
    <name type="common">lettuce slug</name>
    <dbReference type="NCBI Taxonomy" id="231223"/>
    <lineage>
        <taxon>Eukaryota</taxon>
        <taxon>Metazoa</taxon>
        <taxon>Spiralia</taxon>
        <taxon>Lophotrochozoa</taxon>
        <taxon>Mollusca</taxon>
        <taxon>Gastropoda</taxon>
        <taxon>Heterobranchia</taxon>
        <taxon>Euthyneura</taxon>
        <taxon>Panpulmonata</taxon>
        <taxon>Sacoglossa</taxon>
        <taxon>Placobranchoidea</taxon>
        <taxon>Plakobranchidae</taxon>
        <taxon>Elysia</taxon>
    </lineage>
</organism>
<reference evidence="1" key="1">
    <citation type="journal article" date="2023" name="G3 (Bethesda)">
        <title>A reference genome for the long-term kleptoplast-retaining sea slug Elysia crispata morphotype clarki.</title>
        <authorList>
            <person name="Eastman K.E."/>
            <person name="Pendleton A.L."/>
            <person name="Shaikh M.A."/>
            <person name="Suttiyut T."/>
            <person name="Ogas R."/>
            <person name="Tomko P."/>
            <person name="Gavelis G."/>
            <person name="Widhalm J.R."/>
            <person name="Wisecaver J.H."/>
        </authorList>
    </citation>
    <scope>NUCLEOTIDE SEQUENCE</scope>
    <source>
        <strain evidence="1">ECLA1</strain>
    </source>
</reference>
<keyword evidence="2" id="KW-1185">Reference proteome</keyword>
<evidence type="ECO:0000313" key="1">
    <source>
        <dbReference type="EMBL" id="KAK3759457.1"/>
    </source>
</evidence>
<dbReference type="EMBL" id="JAWDGP010005120">
    <property type="protein sequence ID" value="KAK3759457.1"/>
    <property type="molecule type" value="Genomic_DNA"/>
</dbReference>
<comment type="caution">
    <text evidence="1">The sequence shown here is derived from an EMBL/GenBank/DDBJ whole genome shotgun (WGS) entry which is preliminary data.</text>
</comment>
<dbReference type="Proteomes" id="UP001283361">
    <property type="component" value="Unassembled WGS sequence"/>
</dbReference>
<sequence>MALNDLGAHTRSWTDLVSAALIMRQRSISGQWLGQLLQPGTSVCCGWSIVGCSSLLHVHVSSVPFRPKFCIASGTA</sequence>
<evidence type="ECO:0000313" key="2">
    <source>
        <dbReference type="Proteomes" id="UP001283361"/>
    </source>
</evidence>
<accession>A0AAE0YYM8</accession>
<protein>
    <submittedName>
        <fullName evidence="1">Uncharacterized protein</fullName>
    </submittedName>
</protein>
<dbReference type="AlphaFoldDB" id="A0AAE0YYM8"/>